<organism evidence="3">
    <name type="scientific">Oryza punctata</name>
    <name type="common">Red rice</name>
    <dbReference type="NCBI Taxonomy" id="4537"/>
    <lineage>
        <taxon>Eukaryota</taxon>
        <taxon>Viridiplantae</taxon>
        <taxon>Streptophyta</taxon>
        <taxon>Embryophyta</taxon>
        <taxon>Tracheophyta</taxon>
        <taxon>Spermatophyta</taxon>
        <taxon>Magnoliopsida</taxon>
        <taxon>Liliopsida</taxon>
        <taxon>Poales</taxon>
        <taxon>Poaceae</taxon>
        <taxon>BOP clade</taxon>
        <taxon>Oryzoideae</taxon>
        <taxon>Oryzeae</taxon>
        <taxon>Oryzinae</taxon>
        <taxon>Oryza</taxon>
    </lineage>
</organism>
<evidence type="ECO:0000256" key="2">
    <source>
        <dbReference type="SAM" id="Phobius"/>
    </source>
</evidence>
<sequence length="141" mass="15067">MFTPVCTVLITAVAAVAVHQEELHLAGAGAAAVIAGLYVVLWGKADDMKQPATGTKPCSSDSRRDDVAAEPLLGDDSRRAFGSARHGSTGFNSRTETAMGKNARERCVPLSQYTSHCHSRSPSALPFQTCAIERMSATFRW</sequence>
<proteinExistence type="predicted"/>
<keyword evidence="2" id="KW-1133">Transmembrane helix</keyword>
<dbReference type="STRING" id="4537.A0A0E0M1F0"/>
<evidence type="ECO:0000256" key="1">
    <source>
        <dbReference type="SAM" id="MobiDB-lite"/>
    </source>
</evidence>
<keyword evidence="2" id="KW-0812">Transmembrane</keyword>
<keyword evidence="4" id="KW-1185">Reference proteome</keyword>
<dbReference type="AlphaFoldDB" id="A0A0E0M1F0"/>
<name>A0A0E0M1F0_ORYPU</name>
<dbReference type="HOGENOM" id="CLU_1828465_0_0_1"/>
<dbReference type="Gramene" id="OPUNC09G09430.1">
    <property type="protein sequence ID" value="OPUNC09G09430.1"/>
    <property type="gene ID" value="OPUNC09G09430"/>
</dbReference>
<accession>A0A0E0M1F0</accession>
<reference evidence="3" key="1">
    <citation type="submission" date="2015-04" db="UniProtKB">
        <authorList>
            <consortium name="EnsemblPlants"/>
        </authorList>
    </citation>
    <scope>IDENTIFICATION</scope>
</reference>
<protein>
    <recommendedName>
        <fullName evidence="5">WAT1-related protein</fullName>
    </recommendedName>
</protein>
<feature type="region of interest" description="Disordered" evidence="1">
    <location>
        <begin position="48"/>
        <end position="100"/>
    </location>
</feature>
<keyword evidence="2" id="KW-0472">Membrane</keyword>
<evidence type="ECO:0000313" key="4">
    <source>
        <dbReference type="Proteomes" id="UP000026962"/>
    </source>
</evidence>
<dbReference type="Proteomes" id="UP000026962">
    <property type="component" value="Chromosome 9"/>
</dbReference>
<evidence type="ECO:0000313" key="3">
    <source>
        <dbReference type="EnsemblPlants" id="OPUNC09G09430.1"/>
    </source>
</evidence>
<feature type="transmembrane region" description="Helical" evidence="2">
    <location>
        <begin position="25"/>
        <end position="43"/>
    </location>
</feature>
<evidence type="ECO:0008006" key="5">
    <source>
        <dbReference type="Google" id="ProtNLM"/>
    </source>
</evidence>
<dbReference type="EnsemblPlants" id="OPUNC09G09430.1">
    <property type="protein sequence ID" value="OPUNC09G09430.1"/>
    <property type="gene ID" value="OPUNC09G09430"/>
</dbReference>
<reference evidence="3" key="2">
    <citation type="submission" date="2018-05" db="EMBL/GenBank/DDBJ databases">
        <title>OpunRS2 (Oryza punctata Reference Sequence Version 2).</title>
        <authorList>
            <person name="Zhang J."/>
            <person name="Kudrna D."/>
            <person name="Lee S."/>
            <person name="Talag J."/>
            <person name="Welchert J."/>
            <person name="Wing R.A."/>
        </authorList>
    </citation>
    <scope>NUCLEOTIDE SEQUENCE [LARGE SCALE GENOMIC DNA]</scope>
</reference>